<dbReference type="InterPro" id="IPR002938">
    <property type="entry name" value="FAD-bd"/>
</dbReference>
<dbReference type="Gene3D" id="3.50.50.60">
    <property type="entry name" value="FAD/NAD(P)-binding domain"/>
    <property type="match status" value="1"/>
</dbReference>
<dbReference type="Proteomes" id="UP001175001">
    <property type="component" value="Unassembled WGS sequence"/>
</dbReference>
<evidence type="ECO:0000259" key="7">
    <source>
        <dbReference type="Pfam" id="PF01494"/>
    </source>
</evidence>
<evidence type="ECO:0000256" key="5">
    <source>
        <dbReference type="ARBA" id="ARBA00023033"/>
    </source>
</evidence>
<keyword evidence="2" id="KW-0285">Flavoprotein</keyword>
<comment type="caution">
    <text evidence="8">The sequence shown here is derived from an EMBL/GenBank/DDBJ whole genome shotgun (WGS) entry which is preliminary data.</text>
</comment>
<keyword evidence="9" id="KW-1185">Reference proteome</keyword>
<sequence length="421" mass="46736">MDSEKPVLIIGAGLVGLALGQALKRASIPFRIYERDASLTTRRQGWAVTLHWALSFLPELLPDDVLARLVSSAQVDPANGAGGHDGGNFLFLDLRDCSVKFKIPPNRRWRLHREKARAALLRGLEDRVVWGARVIDVVVQPSGSAEQPTIVFEDGTTATGKLVVGVDGSRSRIRQVLAPATFRNEQLPLRFTGVAVDMTAEAIAPLRALDPLLFQGLHPPTRTFMWYSVLETPPPAANGTTEKETSGGSQEQGKTYRAQLNMSWPVEGPEDEVADTDAARLEFMKQRARHFDPRLRRVWEGIPEGTMVTEVKLADWPCLEWDNRNGRVTLASDAAHAMTMYRGEAANHGLLDALLLVRALKKVYSGEVEQQEAINEYEKEMRKRAGPAVLMSRQACYDAHTWESLTEDCAVLKRRAIESLP</sequence>
<evidence type="ECO:0000313" key="9">
    <source>
        <dbReference type="Proteomes" id="UP001175001"/>
    </source>
</evidence>
<evidence type="ECO:0000256" key="6">
    <source>
        <dbReference type="SAM" id="MobiDB-lite"/>
    </source>
</evidence>
<reference evidence="8" key="1">
    <citation type="submission" date="2023-06" db="EMBL/GenBank/DDBJ databases">
        <title>Multi-omics analyses reveal the molecular pathogenesis toolkit of Lasiodiplodia hormozganensis, a cross-kingdom pathogen.</title>
        <authorList>
            <person name="Felix C."/>
            <person name="Meneses R."/>
            <person name="Goncalves M.F.M."/>
            <person name="Tilleman L."/>
            <person name="Duarte A.S."/>
            <person name="Jorrin-Novo J.V."/>
            <person name="Van De Peer Y."/>
            <person name="Deforce D."/>
            <person name="Van Nieuwerburgh F."/>
            <person name="Esteves A.C."/>
            <person name="Alves A."/>
        </authorList>
    </citation>
    <scope>NUCLEOTIDE SEQUENCE</scope>
    <source>
        <strain evidence="8">CBS 339.90</strain>
    </source>
</reference>
<dbReference type="GO" id="GO:0071949">
    <property type="term" value="F:FAD binding"/>
    <property type="evidence" value="ECO:0007669"/>
    <property type="project" value="InterPro"/>
</dbReference>
<dbReference type="InterPro" id="IPR036188">
    <property type="entry name" value="FAD/NAD-bd_sf"/>
</dbReference>
<dbReference type="PANTHER" id="PTHR47178:SF1">
    <property type="entry name" value="FAD-BINDING DOMAIN-CONTAINING PROTEIN-RELATED"/>
    <property type="match status" value="1"/>
</dbReference>
<evidence type="ECO:0000256" key="3">
    <source>
        <dbReference type="ARBA" id="ARBA00022827"/>
    </source>
</evidence>
<dbReference type="PANTHER" id="PTHR47178">
    <property type="entry name" value="MONOOXYGENASE, FAD-BINDING"/>
    <property type="match status" value="1"/>
</dbReference>
<evidence type="ECO:0000256" key="1">
    <source>
        <dbReference type="ARBA" id="ARBA00001974"/>
    </source>
</evidence>
<name>A0AA39YY69_9PEZI</name>
<dbReference type="Pfam" id="PF01494">
    <property type="entry name" value="FAD_binding_3"/>
    <property type="match status" value="1"/>
</dbReference>
<evidence type="ECO:0000256" key="4">
    <source>
        <dbReference type="ARBA" id="ARBA00023002"/>
    </source>
</evidence>
<protein>
    <submittedName>
        <fullName evidence="8">FAD-dependent monooxygenase</fullName>
    </submittedName>
</protein>
<keyword evidence="3" id="KW-0274">FAD</keyword>
<dbReference type="SUPFAM" id="SSF51905">
    <property type="entry name" value="FAD/NAD(P)-binding domain"/>
    <property type="match status" value="1"/>
</dbReference>
<evidence type="ECO:0000313" key="8">
    <source>
        <dbReference type="EMBL" id="KAK0660734.1"/>
    </source>
</evidence>
<feature type="region of interest" description="Disordered" evidence="6">
    <location>
        <begin position="235"/>
        <end position="254"/>
    </location>
</feature>
<proteinExistence type="predicted"/>
<feature type="domain" description="FAD-binding" evidence="7">
    <location>
        <begin position="322"/>
        <end position="386"/>
    </location>
</feature>
<evidence type="ECO:0000256" key="2">
    <source>
        <dbReference type="ARBA" id="ARBA00022630"/>
    </source>
</evidence>
<dbReference type="PRINTS" id="PR00420">
    <property type="entry name" value="RNGMNOXGNASE"/>
</dbReference>
<organism evidence="8 9">
    <name type="scientific">Lasiodiplodia hormozganensis</name>
    <dbReference type="NCBI Taxonomy" id="869390"/>
    <lineage>
        <taxon>Eukaryota</taxon>
        <taxon>Fungi</taxon>
        <taxon>Dikarya</taxon>
        <taxon>Ascomycota</taxon>
        <taxon>Pezizomycotina</taxon>
        <taxon>Dothideomycetes</taxon>
        <taxon>Dothideomycetes incertae sedis</taxon>
        <taxon>Botryosphaeriales</taxon>
        <taxon>Botryosphaeriaceae</taxon>
        <taxon>Lasiodiplodia</taxon>
    </lineage>
</organism>
<dbReference type="AlphaFoldDB" id="A0AA39YY69"/>
<comment type="cofactor">
    <cofactor evidence="1">
        <name>FAD</name>
        <dbReference type="ChEBI" id="CHEBI:57692"/>
    </cofactor>
</comment>
<keyword evidence="5 8" id="KW-0503">Monooxygenase</keyword>
<accession>A0AA39YY69</accession>
<dbReference type="GO" id="GO:0004497">
    <property type="term" value="F:monooxygenase activity"/>
    <property type="evidence" value="ECO:0007669"/>
    <property type="project" value="UniProtKB-KW"/>
</dbReference>
<dbReference type="EMBL" id="JAUJDW010000010">
    <property type="protein sequence ID" value="KAK0660734.1"/>
    <property type="molecule type" value="Genomic_DNA"/>
</dbReference>
<gene>
    <name evidence="8" type="ORF">DIS24_g3199</name>
</gene>
<keyword evidence="4" id="KW-0560">Oxidoreductase</keyword>